<evidence type="ECO:0000256" key="1">
    <source>
        <dbReference type="SAM" id="SignalP"/>
    </source>
</evidence>
<sequence length="224" mass="25261">MKKIAVAFTLLLYFSFTKAHAQHVPPPCNDYERSLEAMRTADQALRHRIGELTRFPEANAKTIKKVTGHIILVDRTNTAKLVSLVKQCGWPRPKIHGEKAVDYAWLIAKHADMNQTAQRTFLKHLKQAVDSGDSPAYTYAFLADRIALNEGKPQLYGTQVENKTECDVVIVPLDDYAKADARRKTVGWPSLKDYVFLLTKHLKEKGCPTPHVAIGTELPPPLYR</sequence>
<gene>
    <name evidence="2" type="ORF">HD842_000963</name>
</gene>
<accession>A0A7X0CCC6</accession>
<dbReference type="InterPro" id="IPR046732">
    <property type="entry name" value="DUF6624"/>
</dbReference>
<protein>
    <recommendedName>
        <fullName evidence="4">Lipoprotein</fullName>
    </recommendedName>
</protein>
<feature type="signal peptide" evidence="1">
    <location>
        <begin position="1"/>
        <end position="21"/>
    </location>
</feature>
<evidence type="ECO:0000313" key="3">
    <source>
        <dbReference type="Proteomes" id="UP000540787"/>
    </source>
</evidence>
<proteinExistence type="predicted"/>
<dbReference type="Pfam" id="PF20329">
    <property type="entry name" value="DUF6624"/>
    <property type="match status" value="1"/>
</dbReference>
<evidence type="ECO:0008006" key="4">
    <source>
        <dbReference type="Google" id="ProtNLM"/>
    </source>
</evidence>
<dbReference type="RefSeq" id="WP_183551663.1">
    <property type="nucleotide sequence ID" value="NZ_JACHBX010000001.1"/>
</dbReference>
<keyword evidence="3" id="KW-1185">Reference proteome</keyword>
<feature type="chain" id="PRO_5031481397" description="Lipoprotein" evidence="1">
    <location>
        <begin position="22"/>
        <end position="224"/>
    </location>
</feature>
<dbReference type="AlphaFoldDB" id="A0A7X0CCC6"/>
<comment type="caution">
    <text evidence="2">The sequence shown here is derived from an EMBL/GenBank/DDBJ whole genome shotgun (WGS) entry which is preliminary data.</text>
</comment>
<reference evidence="2 3" key="1">
    <citation type="submission" date="2020-08" db="EMBL/GenBank/DDBJ databases">
        <title>The Agave Microbiome: Exploring the role of microbial communities in plant adaptations to desert environments.</title>
        <authorList>
            <person name="Partida-Martinez L.P."/>
        </authorList>
    </citation>
    <scope>NUCLEOTIDE SEQUENCE [LARGE SCALE GENOMIC DNA]</scope>
    <source>
        <strain evidence="2 3">AT3.2</strain>
    </source>
</reference>
<dbReference type="Proteomes" id="UP000540787">
    <property type="component" value="Unassembled WGS sequence"/>
</dbReference>
<evidence type="ECO:0000313" key="2">
    <source>
        <dbReference type="EMBL" id="MBB6132852.1"/>
    </source>
</evidence>
<name>A0A7X0CCC6_9BURK</name>
<keyword evidence="1" id="KW-0732">Signal</keyword>
<organism evidence="2 3">
    <name type="scientific">Massilia aurea</name>
    <dbReference type="NCBI Taxonomy" id="373040"/>
    <lineage>
        <taxon>Bacteria</taxon>
        <taxon>Pseudomonadati</taxon>
        <taxon>Pseudomonadota</taxon>
        <taxon>Betaproteobacteria</taxon>
        <taxon>Burkholderiales</taxon>
        <taxon>Oxalobacteraceae</taxon>
        <taxon>Telluria group</taxon>
        <taxon>Massilia</taxon>
    </lineage>
</organism>
<dbReference type="EMBL" id="JACHBX010000001">
    <property type="protein sequence ID" value="MBB6132852.1"/>
    <property type="molecule type" value="Genomic_DNA"/>
</dbReference>